<keyword evidence="1" id="KW-0805">Transcription regulation</keyword>
<reference evidence="6 7" key="1">
    <citation type="journal article" date="2022" name="BMC Genomics">
        <title>Comparative genome analysis of mycobacteria focusing on tRNA and non-coding RNA.</title>
        <authorList>
            <person name="Behra P.R.K."/>
            <person name="Pettersson B.M.F."/>
            <person name="Ramesh M."/>
            <person name="Das S."/>
            <person name="Dasgupta S."/>
            <person name="Kirsebom L.A."/>
        </authorList>
    </citation>
    <scope>NUCLEOTIDE SEQUENCE [LARGE SCALE GENOMIC DNA]</scope>
    <source>
        <strain evidence="6 7">DSM 44078</strain>
    </source>
</reference>
<comment type="caution">
    <text evidence="6">The sequence shown here is derived from an EMBL/GenBank/DDBJ whole genome shotgun (WGS) entry which is preliminary data.</text>
</comment>
<protein>
    <submittedName>
        <fullName evidence="6">Helix-turn-helix transcriptional regulator</fullName>
    </submittedName>
</protein>
<dbReference type="PANTHER" id="PTHR47506:SF1">
    <property type="entry name" value="HTH-TYPE TRANSCRIPTIONAL REGULATOR YJDC"/>
    <property type="match status" value="1"/>
</dbReference>
<evidence type="ECO:0000256" key="2">
    <source>
        <dbReference type="ARBA" id="ARBA00023125"/>
    </source>
</evidence>
<keyword evidence="3" id="KW-0804">Transcription</keyword>
<dbReference type="Gene3D" id="1.10.357.10">
    <property type="entry name" value="Tetracycline Repressor, domain 2"/>
    <property type="match status" value="1"/>
</dbReference>
<keyword evidence="2 4" id="KW-0238">DNA-binding</keyword>
<name>A0ABT3CLC0_9MYCO</name>
<dbReference type="InterPro" id="IPR011075">
    <property type="entry name" value="TetR_C"/>
</dbReference>
<dbReference type="Proteomes" id="UP001526201">
    <property type="component" value="Unassembled WGS sequence"/>
</dbReference>
<feature type="DNA-binding region" description="H-T-H motif" evidence="4">
    <location>
        <begin position="10"/>
        <end position="29"/>
    </location>
</feature>
<organism evidence="6 7">
    <name type="scientific">Mycolicibacterium komossense</name>
    <dbReference type="NCBI Taxonomy" id="1779"/>
    <lineage>
        <taxon>Bacteria</taxon>
        <taxon>Bacillati</taxon>
        <taxon>Actinomycetota</taxon>
        <taxon>Actinomycetes</taxon>
        <taxon>Mycobacteriales</taxon>
        <taxon>Mycobacteriaceae</taxon>
        <taxon>Mycolicibacterium</taxon>
    </lineage>
</organism>
<dbReference type="InterPro" id="IPR036271">
    <property type="entry name" value="Tet_transcr_reg_TetR-rel_C_sf"/>
</dbReference>
<dbReference type="PANTHER" id="PTHR47506">
    <property type="entry name" value="TRANSCRIPTIONAL REGULATORY PROTEIN"/>
    <property type="match status" value="1"/>
</dbReference>
<dbReference type="SUPFAM" id="SSF48498">
    <property type="entry name" value="Tetracyclin repressor-like, C-terminal domain"/>
    <property type="match status" value="1"/>
</dbReference>
<evidence type="ECO:0000313" key="6">
    <source>
        <dbReference type="EMBL" id="MCV7230339.1"/>
    </source>
</evidence>
<keyword evidence="7" id="KW-1185">Reference proteome</keyword>
<evidence type="ECO:0000259" key="5">
    <source>
        <dbReference type="PROSITE" id="PS50977"/>
    </source>
</evidence>
<gene>
    <name evidence="6" type="ORF">H7J73_30450</name>
</gene>
<dbReference type="Pfam" id="PF00440">
    <property type="entry name" value="TetR_N"/>
    <property type="match status" value="1"/>
</dbReference>
<accession>A0ABT3CLC0</accession>
<evidence type="ECO:0000256" key="1">
    <source>
        <dbReference type="ARBA" id="ARBA00023015"/>
    </source>
</evidence>
<dbReference type="InterPro" id="IPR001647">
    <property type="entry name" value="HTH_TetR"/>
</dbReference>
<evidence type="ECO:0000256" key="3">
    <source>
        <dbReference type="ARBA" id="ARBA00023163"/>
    </source>
</evidence>
<dbReference type="Pfam" id="PF16925">
    <property type="entry name" value="TetR_C_13"/>
    <property type="match status" value="1"/>
</dbReference>
<dbReference type="InterPro" id="IPR009057">
    <property type="entry name" value="Homeodomain-like_sf"/>
</dbReference>
<evidence type="ECO:0000256" key="4">
    <source>
        <dbReference type="PROSITE-ProRule" id="PRU00335"/>
    </source>
</evidence>
<feature type="domain" description="HTH tetR-type" evidence="5">
    <location>
        <begin position="1"/>
        <end position="47"/>
    </location>
</feature>
<evidence type="ECO:0000313" key="7">
    <source>
        <dbReference type="Proteomes" id="UP001526201"/>
    </source>
</evidence>
<sequence length="181" mass="20059">MHVNGVAATSLEEVLTAAAVSKSQFYRHFDDKTDLVHAVIALRAEETMAKQTERLRGLDSFRGLRQWGDAFVQRSALRRGAWGCELGSLSAELADVDEYSRARLAQHFLEWEELLSQAFDRMRDRGVLRDDVDSMRLAMGVMAAVQGGYLLAQTAHDSAPMEVAISMAIDHVRAHATQPTG</sequence>
<proteinExistence type="predicted"/>
<dbReference type="PROSITE" id="PS50977">
    <property type="entry name" value="HTH_TETR_2"/>
    <property type="match status" value="1"/>
</dbReference>
<dbReference type="EMBL" id="JACKTY010000049">
    <property type="protein sequence ID" value="MCV7230339.1"/>
    <property type="molecule type" value="Genomic_DNA"/>
</dbReference>
<dbReference type="SUPFAM" id="SSF46689">
    <property type="entry name" value="Homeodomain-like"/>
    <property type="match status" value="1"/>
</dbReference>